<organism evidence="2 3">
    <name type="scientific">Puccinia graminis f. sp. tritici</name>
    <dbReference type="NCBI Taxonomy" id="56615"/>
    <lineage>
        <taxon>Eukaryota</taxon>
        <taxon>Fungi</taxon>
        <taxon>Dikarya</taxon>
        <taxon>Basidiomycota</taxon>
        <taxon>Pucciniomycotina</taxon>
        <taxon>Pucciniomycetes</taxon>
        <taxon>Pucciniales</taxon>
        <taxon>Pucciniaceae</taxon>
        <taxon>Puccinia</taxon>
    </lineage>
</organism>
<name>A0A5B0QY76_PUCGR</name>
<evidence type="ECO:0000313" key="2">
    <source>
        <dbReference type="EMBL" id="KAA1118049.1"/>
    </source>
</evidence>
<evidence type="ECO:0000256" key="1">
    <source>
        <dbReference type="SAM" id="SignalP"/>
    </source>
</evidence>
<feature type="signal peptide" evidence="1">
    <location>
        <begin position="1"/>
        <end position="23"/>
    </location>
</feature>
<feature type="chain" id="PRO_5022670045" description="Hydrophobin" evidence="1">
    <location>
        <begin position="24"/>
        <end position="113"/>
    </location>
</feature>
<keyword evidence="3" id="KW-1185">Reference proteome</keyword>
<accession>A0A5B0QY76</accession>
<sequence length="113" mass="11805">MHFPSSIIIFLTVACGIATCANSWRVYGGVTLTCKGERPLGLCLHHQGSDYKAVVASDITNGNGNPHPTTHSCDGSGAALQACCINQLAGFGNQDRGWTFLSGADFDAGCTKQ</sequence>
<evidence type="ECO:0008006" key="4">
    <source>
        <dbReference type="Google" id="ProtNLM"/>
    </source>
</evidence>
<keyword evidence="1" id="KW-0732">Signal</keyword>
<proteinExistence type="predicted"/>
<protein>
    <recommendedName>
        <fullName evidence="4">Hydrophobin</fullName>
    </recommendedName>
</protein>
<dbReference type="Proteomes" id="UP000324748">
    <property type="component" value="Unassembled WGS sequence"/>
</dbReference>
<gene>
    <name evidence="2" type="ORF">PGT21_030327</name>
</gene>
<reference evidence="2 3" key="1">
    <citation type="submission" date="2019-05" db="EMBL/GenBank/DDBJ databases">
        <title>Emergence of the Ug99 lineage of the wheat stem rust pathogen through somatic hybridization.</title>
        <authorList>
            <person name="Li F."/>
            <person name="Upadhyaya N.M."/>
            <person name="Sperschneider J."/>
            <person name="Matny O."/>
            <person name="Nguyen-Phuc H."/>
            <person name="Mago R."/>
            <person name="Raley C."/>
            <person name="Miller M.E."/>
            <person name="Silverstein K.A.T."/>
            <person name="Henningsen E."/>
            <person name="Hirsch C.D."/>
            <person name="Visser B."/>
            <person name="Pretorius Z.A."/>
            <person name="Steffenson B.J."/>
            <person name="Schwessinger B."/>
            <person name="Dodds P.N."/>
            <person name="Figueroa M."/>
        </authorList>
    </citation>
    <scope>NUCLEOTIDE SEQUENCE [LARGE SCALE GENOMIC DNA]</scope>
    <source>
        <strain evidence="2">21-0</strain>
    </source>
</reference>
<dbReference type="EMBL" id="VSWC01000002">
    <property type="protein sequence ID" value="KAA1118049.1"/>
    <property type="molecule type" value="Genomic_DNA"/>
</dbReference>
<dbReference type="OrthoDB" id="10332436at2759"/>
<comment type="caution">
    <text evidence="2">The sequence shown here is derived from an EMBL/GenBank/DDBJ whole genome shotgun (WGS) entry which is preliminary data.</text>
</comment>
<evidence type="ECO:0000313" key="3">
    <source>
        <dbReference type="Proteomes" id="UP000324748"/>
    </source>
</evidence>
<dbReference type="AlphaFoldDB" id="A0A5B0QY76"/>